<organism evidence="1">
    <name type="scientific">Brachypodium distachyon</name>
    <name type="common">Purple false brome</name>
    <name type="synonym">Trachynia distachya</name>
    <dbReference type="NCBI Taxonomy" id="15368"/>
    <lineage>
        <taxon>Eukaryota</taxon>
        <taxon>Viridiplantae</taxon>
        <taxon>Streptophyta</taxon>
        <taxon>Embryophyta</taxon>
        <taxon>Tracheophyta</taxon>
        <taxon>Spermatophyta</taxon>
        <taxon>Magnoliopsida</taxon>
        <taxon>Liliopsida</taxon>
        <taxon>Poales</taxon>
        <taxon>Poaceae</taxon>
        <taxon>BOP clade</taxon>
        <taxon>Pooideae</taxon>
        <taxon>Stipodae</taxon>
        <taxon>Brachypodieae</taxon>
        <taxon>Brachypodium</taxon>
    </lineage>
</organism>
<name>A0A2K2DP97_BRADI</name>
<dbReference type="AlphaFoldDB" id="A0A2K2DP97"/>
<dbReference type="EMBL" id="CM000880">
    <property type="protein sequence ID" value="PNT76104.1"/>
    <property type="molecule type" value="Genomic_DNA"/>
</dbReference>
<dbReference type="InParanoid" id="A0A2K2DP97"/>
<evidence type="ECO:0000313" key="1">
    <source>
        <dbReference type="EMBL" id="PNT76104.1"/>
    </source>
</evidence>
<protein>
    <submittedName>
        <fullName evidence="1 2">Uncharacterized protein</fullName>
    </submittedName>
</protein>
<evidence type="ECO:0000313" key="2">
    <source>
        <dbReference type="EnsemblPlants" id="PNT76104"/>
    </source>
</evidence>
<dbReference type="EnsemblPlants" id="PNT76104">
    <property type="protein sequence ID" value="PNT76104"/>
    <property type="gene ID" value="BRADI_1g44126v3"/>
</dbReference>
<dbReference type="Gramene" id="PNT76104">
    <property type="protein sequence ID" value="PNT76104"/>
    <property type="gene ID" value="BRADI_1g44126v3"/>
</dbReference>
<sequence>MDLSTMERRPDKRLPMQDATTERMAILDLSTLELKEIQGQKVGRTTTLAPIPLQGVKSEEENIGKCFFFTSPEYSGEETLPIHPWRRTGIGAR</sequence>
<evidence type="ECO:0000313" key="3">
    <source>
        <dbReference type="Proteomes" id="UP000008810"/>
    </source>
</evidence>
<keyword evidence="3" id="KW-1185">Reference proteome</keyword>
<accession>A0A2K2DP97</accession>
<gene>
    <name evidence="1" type="ORF">BRADI_1g44126v3</name>
</gene>
<dbReference type="Proteomes" id="UP000008810">
    <property type="component" value="Chromosome 1"/>
</dbReference>
<reference evidence="2" key="3">
    <citation type="submission" date="2018-08" db="UniProtKB">
        <authorList>
            <consortium name="EnsemblPlants"/>
        </authorList>
    </citation>
    <scope>IDENTIFICATION</scope>
    <source>
        <strain evidence="2">cv. Bd21</strain>
    </source>
</reference>
<proteinExistence type="predicted"/>
<reference evidence="1 2" key="1">
    <citation type="journal article" date="2010" name="Nature">
        <title>Genome sequencing and analysis of the model grass Brachypodium distachyon.</title>
        <authorList>
            <consortium name="International Brachypodium Initiative"/>
        </authorList>
    </citation>
    <scope>NUCLEOTIDE SEQUENCE [LARGE SCALE GENOMIC DNA]</scope>
    <source>
        <strain evidence="1 2">Bd21</strain>
    </source>
</reference>
<reference evidence="1" key="2">
    <citation type="submission" date="2017-06" db="EMBL/GenBank/DDBJ databases">
        <title>WGS assembly of Brachypodium distachyon.</title>
        <authorList>
            <consortium name="The International Brachypodium Initiative"/>
            <person name="Lucas S."/>
            <person name="Harmon-Smith M."/>
            <person name="Lail K."/>
            <person name="Tice H."/>
            <person name="Grimwood J."/>
            <person name="Bruce D."/>
            <person name="Barry K."/>
            <person name="Shu S."/>
            <person name="Lindquist E."/>
            <person name="Wang M."/>
            <person name="Pitluck S."/>
            <person name="Vogel J.P."/>
            <person name="Garvin D.F."/>
            <person name="Mockler T.C."/>
            <person name="Schmutz J."/>
            <person name="Rokhsar D."/>
            <person name="Bevan M.W."/>
        </authorList>
    </citation>
    <scope>NUCLEOTIDE SEQUENCE</scope>
    <source>
        <strain evidence="1">Bd21</strain>
    </source>
</reference>